<dbReference type="SUPFAM" id="SSF46785">
    <property type="entry name" value="Winged helix' DNA-binding domain"/>
    <property type="match status" value="1"/>
</dbReference>
<organism evidence="2 3">
    <name type="scientific">Micromonospora auratinigra</name>
    <dbReference type="NCBI Taxonomy" id="261654"/>
    <lineage>
        <taxon>Bacteria</taxon>
        <taxon>Bacillati</taxon>
        <taxon>Actinomycetota</taxon>
        <taxon>Actinomycetes</taxon>
        <taxon>Micromonosporales</taxon>
        <taxon>Micromonosporaceae</taxon>
        <taxon>Micromonospora</taxon>
    </lineage>
</organism>
<dbReference type="OrthoDB" id="7945987at2"/>
<evidence type="ECO:0000313" key="2">
    <source>
        <dbReference type="EMBL" id="SBT38283.1"/>
    </source>
</evidence>
<dbReference type="InterPro" id="IPR011991">
    <property type="entry name" value="ArsR-like_HTH"/>
</dbReference>
<dbReference type="RefSeq" id="WP_091656610.1">
    <property type="nucleotide sequence ID" value="NZ_LT594323.1"/>
</dbReference>
<dbReference type="Pfam" id="PF12840">
    <property type="entry name" value="HTH_20"/>
    <property type="match status" value="1"/>
</dbReference>
<dbReference type="STRING" id="261654.GA0070611_0492"/>
<protein>
    <submittedName>
        <fullName evidence="2">Transcriptional regulator, ArsR family</fullName>
    </submittedName>
</protein>
<dbReference type="InterPro" id="IPR001845">
    <property type="entry name" value="HTH_ArsR_DNA-bd_dom"/>
</dbReference>
<dbReference type="CDD" id="cd00090">
    <property type="entry name" value="HTH_ARSR"/>
    <property type="match status" value="1"/>
</dbReference>
<dbReference type="Proteomes" id="UP000199385">
    <property type="component" value="Chromosome I"/>
</dbReference>
<dbReference type="EMBL" id="LT594323">
    <property type="protein sequence ID" value="SBT38283.1"/>
    <property type="molecule type" value="Genomic_DNA"/>
</dbReference>
<reference evidence="3" key="1">
    <citation type="submission" date="2016-06" db="EMBL/GenBank/DDBJ databases">
        <authorList>
            <person name="Varghese N."/>
            <person name="Submissions Spin"/>
        </authorList>
    </citation>
    <scope>NUCLEOTIDE SEQUENCE [LARGE SCALE GENOMIC DNA]</scope>
    <source>
        <strain evidence="3">DSM 44815</strain>
    </source>
</reference>
<evidence type="ECO:0000259" key="1">
    <source>
        <dbReference type="SMART" id="SM00418"/>
    </source>
</evidence>
<dbReference type="GO" id="GO:0003700">
    <property type="term" value="F:DNA-binding transcription factor activity"/>
    <property type="evidence" value="ECO:0007669"/>
    <property type="project" value="InterPro"/>
</dbReference>
<proteinExistence type="predicted"/>
<accession>A0A1A8Z399</accession>
<evidence type="ECO:0000313" key="3">
    <source>
        <dbReference type="Proteomes" id="UP000199385"/>
    </source>
</evidence>
<dbReference type="InterPro" id="IPR036388">
    <property type="entry name" value="WH-like_DNA-bd_sf"/>
</dbReference>
<dbReference type="SMART" id="SM00418">
    <property type="entry name" value="HTH_ARSR"/>
    <property type="match status" value="1"/>
</dbReference>
<feature type="domain" description="HTH arsR-type" evidence="1">
    <location>
        <begin position="19"/>
        <end position="114"/>
    </location>
</feature>
<dbReference type="AlphaFoldDB" id="A0A1A8Z399"/>
<sequence>MSDEKPTRPAPRTVRLDHQQVRVLAHPLRMRLVGALRVNGPATATRLAELLGTNTGATSYHLRQLAEVGMVVEDPDLGTGRQRFWRAAHDVTQWEASDYDDDPDARAAIEWIEADYFRFFAHHAERWTAQRHEWSPAWRDAFGMGDFFLRIPAARLEAIKAEVFAVLERHRDETDPDDPDAELVQVYLAAFPMSPVLPSTQEKP</sequence>
<dbReference type="InterPro" id="IPR036390">
    <property type="entry name" value="WH_DNA-bd_sf"/>
</dbReference>
<name>A0A1A8Z399_9ACTN</name>
<keyword evidence="3" id="KW-1185">Reference proteome</keyword>
<dbReference type="Gene3D" id="1.10.10.10">
    <property type="entry name" value="Winged helix-like DNA-binding domain superfamily/Winged helix DNA-binding domain"/>
    <property type="match status" value="1"/>
</dbReference>
<gene>
    <name evidence="2" type="ORF">GA0070611_0492</name>
</gene>
<dbReference type="PATRIC" id="fig|261654.4.peg.498"/>